<dbReference type="Gene3D" id="3.30.2350.10">
    <property type="entry name" value="Pseudouridine synthase"/>
    <property type="match status" value="1"/>
</dbReference>
<dbReference type="GO" id="GO:0006396">
    <property type="term" value="P:RNA processing"/>
    <property type="evidence" value="ECO:0007669"/>
    <property type="project" value="UniProtKB-ARBA"/>
</dbReference>
<dbReference type="Proteomes" id="UP000503447">
    <property type="component" value="Chromosome"/>
</dbReference>
<evidence type="ECO:0000313" key="5">
    <source>
        <dbReference type="EMBL" id="QJW96584.1"/>
    </source>
</evidence>
<feature type="domain" description="Pseudouridine synthase RsuA/RluA-like" evidence="4">
    <location>
        <begin position="65"/>
        <end position="219"/>
    </location>
</feature>
<evidence type="ECO:0000259" key="4">
    <source>
        <dbReference type="Pfam" id="PF00849"/>
    </source>
</evidence>
<keyword evidence="2" id="KW-0413">Isomerase</keyword>
<evidence type="ECO:0000256" key="3">
    <source>
        <dbReference type="SAM" id="MobiDB-lite"/>
    </source>
</evidence>
<dbReference type="KEGG" id="ftj:FTUN_4141"/>
<dbReference type="GO" id="GO:0140098">
    <property type="term" value="F:catalytic activity, acting on RNA"/>
    <property type="evidence" value="ECO:0007669"/>
    <property type="project" value="UniProtKB-ARBA"/>
</dbReference>
<feature type="region of interest" description="Disordered" evidence="3">
    <location>
        <begin position="17"/>
        <end position="48"/>
    </location>
</feature>
<name>A0A6M5YT13_9BACT</name>
<dbReference type="GO" id="GO:0004730">
    <property type="term" value="F:pseudouridylate synthase activity"/>
    <property type="evidence" value="ECO:0007669"/>
    <property type="project" value="UniProtKB-EC"/>
</dbReference>
<protein>
    <submittedName>
        <fullName evidence="5">Ribosomal large subunit pseudouridine synthase D</fullName>
        <ecNumber evidence="5">4.2.1.70</ecNumber>
    </submittedName>
</protein>
<proteinExistence type="inferred from homology"/>
<keyword evidence="6" id="KW-1185">Reference proteome</keyword>
<dbReference type="CDD" id="cd02869">
    <property type="entry name" value="PseudoU_synth_RluA_like"/>
    <property type="match status" value="1"/>
</dbReference>
<evidence type="ECO:0000256" key="1">
    <source>
        <dbReference type="ARBA" id="ARBA00010876"/>
    </source>
</evidence>
<dbReference type="PANTHER" id="PTHR21600:SF83">
    <property type="entry name" value="PSEUDOURIDYLATE SYNTHASE RPUSD4, MITOCHONDRIAL"/>
    <property type="match status" value="1"/>
</dbReference>
<keyword evidence="5" id="KW-0456">Lyase</keyword>
<evidence type="ECO:0000313" key="6">
    <source>
        <dbReference type="Proteomes" id="UP000503447"/>
    </source>
</evidence>
<dbReference type="EC" id="4.2.1.70" evidence="5"/>
<feature type="compositionally biased region" description="Polar residues" evidence="3">
    <location>
        <begin position="19"/>
        <end position="32"/>
    </location>
</feature>
<organism evidence="5 6">
    <name type="scientific">Frigoriglobus tundricola</name>
    <dbReference type="NCBI Taxonomy" id="2774151"/>
    <lineage>
        <taxon>Bacteria</taxon>
        <taxon>Pseudomonadati</taxon>
        <taxon>Planctomycetota</taxon>
        <taxon>Planctomycetia</taxon>
        <taxon>Gemmatales</taxon>
        <taxon>Gemmataceae</taxon>
        <taxon>Frigoriglobus</taxon>
    </lineage>
</organism>
<reference evidence="6" key="1">
    <citation type="submission" date="2020-05" db="EMBL/GenBank/DDBJ databases">
        <title>Frigoriglobus tundricola gen. nov., sp. nov., a psychrotolerant cellulolytic planctomycete of the family Gemmataceae with two divergent copies of 16S rRNA gene.</title>
        <authorList>
            <person name="Kulichevskaya I.S."/>
            <person name="Ivanova A.A."/>
            <person name="Naumoff D.G."/>
            <person name="Beletsky A.V."/>
            <person name="Rijpstra W.I.C."/>
            <person name="Sinninghe Damste J.S."/>
            <person name="Mardanov A.V."/>
            <person name="Ravin N.V."/>
            <person name="Dedysh S.N."/>
        </authorList>
    </citation>
    <scope>NUCLEOTIDE SEQUENCE [LARGE SCALE GENOMIC DNA]</scope>
    <source>
        <strain evidence="6">PL17</strain>
    </source>
</reference>
<gene>
    <name evidence="5" type="ORF">FTUN_4141</name>
</gene>
<sequence length="288" mass="31582">MGSEEWAVKSGQWVERDIVNTSDARPTPTDETPANGAGEGSAAHRPLPTAHCPLSAAHVLYEDHHLLIVNKPAPLLTQAPPTVPSLEARVKEYIKAKYAKPAGVYLGVPHRLDRPVSGAICFARNTKAAQRVHAQFAEHKVRKVYWALVEGTVAPGAGTWDDWIRKVEEEPRVERAQESEPGAKLGLLEYRVLRTDAAASLVELTPLTGRMHQLRVQSAWRGHPVLGDTQYGSTRPFGPAADLPRDRVIALHARRLTLTHPFTKQELTVEAPVPDYWPALDGMAPVSG</sequence>
<dbReference type="AlphaFoldDB" id="A0A6M5YT13"/>
<dbReference type="SUPFAM" id="SSF55120">
    <property type="entry name" value="Pseudouridine synthase"/>
    <property type="match status" value="1"/>
</dbReference>
<evidence type="ECO:0000256" key="2">
    <source>
        <dbReference type="ARBA" id="ARBA00023235"/>
    </source>
</evidence>
<dbReference type="InterPro" id="IPR020103">
    <property type="entry name" value="PsdUridine_synth_cat_dom_sf"/>
</dbReference>
<dbReference type="Pfam" id="PF00849">
    <property type="entry name" value="PseudoU_synth_2"/>
    <property type="match status" value="1"/>
</dbReference>
<dbReference type="EMBL" id="CP053452">
    <property type="protein sequence ID" value="QJW96584.1"/>
    <property type="molecule type" value="Genomic_DNA"/>
</dbReference>
<dbReference type="InterPro" id="IPR006145">
    <property type="entry name" value="PsdUridine_synth_RsuA/RluA"/>
</dbReference>
<dbReference type="GO" id="GO:0003723">
    <property type="term" value="F:RNA binding"/>
    <property type="evidence" value="ECO:0007669"/>
    <property type="project" value="InterPro"/>
</dbReference>
<dbReference type="InterPro" id="IPR050188">
    <property type="entry name" value="RluA_PseudoU_synthase"/>
</dbReference>
<dbReference type="GO" id="GO:0009982">
    <property type="term" value="F:pseudouridine synthase activity"/>
    <property type="evidence" value="ECO:0007669"/>
    <property type="project" value="InterPro"/>
</dbReference>
<comment type="similarity">
    <text evidence="1">Belongs to the pseudouridine synthase RluA family.</text>
</comment>
<dbReference type="PANTHER" id="PTHR21600">
    <property type="entry name" value="MITOCHONDRIAL RNA PSEUDOURIDINE SYNTHASE"/>
    <property type="match status" value="1"/>
</dbReference>
<accession>A0A6M5YT13</accession>